<keyword evidence="2" id="KW-1185">Reference proteome</keyword>
<sequence>MTTSLATSSLLSDSSVALLARAGCFGASGSCVFNGGGKVHTGTTTASMNIARRAKESKERARCMLVVVRRNRFRGNSIVGLVIRAIFNQPGSKKEKQQLYCRTRRQIRKKCKEKRSYIIYRPSSLPRYLASMKHTCLCPGKTFPFQVGDLRFCRQDGNS</sequence>
<proteinExistence type="predicted"/>
<protein>
    <submittedName>
        <fullName evidence="1">Uncharacterized protein</fullName>
    </submittedName>
</protein>
<organism evidence="1 2">
    <name type="scientific">Gymnopus androsaceus JB14</name>
    <dbReference type="NCBI Taxonomy" id="1447944"/>
    <lineage>
        <taxon>Eukaryota</taxon>
        <taxon>Fungi</taxon>
        <taxon>Dikarya</taxon>
        <taxon>Basidiomycota</taxon>
        <taxon>Agaricomycotina</taxon>
        <taxon>Agaricomycetes</taxon>
        <taxon>Agaricomycetidae</taxon>
        <taxon>Agaricales</taxon>
        <taxon>Marasmiineae</taxon>
        <taxon>Omphalotaceae</taxon>
        <taxon>Gymnopus</taxon>
    </lineage>
</organism>
<dbReference type="AlphaFoldDB" id="A0A6A4HDH4"/>
<dbReference type="Proteomes" id="UP000799118">
    <property type="component" value="Unassembled WGS sequence"/>
</dbReference>
<name>A0A6A4HDH4_9AGAR</name>
<evidence type="ECO:0000313" key="1">
    <source>
        <dbReference type="EMBL" id="KAE9396409.1"/>
    </source>
</evidence>
<dbReference type="EMBL" id="ML769514">
    <property type="protein sequence ID" value="KAE9396409.1"/>
    <property type="molecule type" value="Genomic_DNA"/>
</dbReference>
<evidence type="ECO:0000313" key="2">
    <source>
        <dbReference type="Proteomes" id="UP000799118"/>
    </source>
</evidence>
<reference evidence="1" key="1">
    <citation type="journal article" date="2019" name="Environ. Microbiol.">
        <title>Fungal ecological strategies reflected in gene transcription - a case study of two litter decomposers.</title>
        <authorList>
            <person name="Barbi F."/>
            <person name="Kohler A."/>
            <person name="Barry K."/>
            <person name="Baskaran P."/>
            <person name="Daum C."/>
            <person name="Fauchery L."/>
            <person name="Ihrmark K."/>
            <person name="Kuo A."/>
            <person name="LaButti K."/>
            <person name="Lipzen A."/>
            <person name="Morin E."/>
            <person name="Grigoriev I.V."/>
            <person name="Henrissat B."/>
            <person name="Lindahl B."/>
            <person name="Martin F."/>
        </authorList>
    </citation>
    <scope>NUCLEOTIDE SEQUENCE</scope>
    <source>
        <strain evidence="1">JB14</strain>
    </source>
</reference>
<accession>A0A6A4HDH4</accession>
<gene>
    <name evidence="1" type="ORF">BT96DRAFT_113618</name>
</gene>